<dbReference type="InterPro" id="IPR043129">
    <property type="entry name" value="ATPase_NBD"/>
</dbReference>
<dbReference type="PANTHER" id="PTHR14187">
    <property type="entry name" value="ALPHA KINASE/ELONGATION FACTOR 2 KINASE"/>
    <property type="match status" value="1"/>
</dbReference>
<dbReference type="SUPFAM" id="SSF53067">
    <property type="entry name" value="Actin-like ATPase domain"/>
    <property type="match status" value="2"/>
</dbReference>
<keyword evidence="3" id="KW-1185">Reference proteome</keyword>
<dbReference type="CDD" id="cd10170">
    <property type="entry name" value="ASKHA_NBD_HSP70"/>
    <property type="match status" value="1"/>
</dbReference>
<protein>
    <submittedName>
        <fullName evidence="2">Uncharacterized protein</fullName>
    </submittedName>
</protein>
<proteinExistence type="predicted"/>
<feature type="compositionally biased region" description="Acidic residues" evidence="1">
    <location>
        <begin position="655"/>
        <end position="673"/>
    </location>
</feature>
<evidence type="ECO:0000313" key="2">
    <source>
        <dbReference type="EMBL" id="KAK4498912.1"/>
    </source>
</evidence>
<sequence length="703" mass="78415">MSEPKMRIVLDWGTTHWKAAVYIGRSEHEPRAGDVFLVTDNATMRAGCPMVAGYYDGEFRWGSSLIDDLMHNRLPEDPAVHLHKLALYDCHQTAEITQDVWDTLGGRDKLVPFMTDFMRAVLGYIVEWTKDFLKRRRPGCTWDLEDKSVDTLRKEVQMTVPLIFTPSSTKQMMDAADDAGFPDMEFVSEPIAAAAFILALMKQGINTLVRTCDLVKGSKVLCVDVGGGTTDMVTIKIECEPQLGATAKLGIVGQPQGALCGSHLINQAFLDWVPNSTEVVARGGIDAICDDFRLSRRALFAKLSRAFDRIKTASSWDFVSAIVIAVNGDSISITIPIGLMKSFFNPVIDKVIAEIGKILTDGTEAIFLLGGFANSIYATNRIRAHFEKVSGGSIQVQNEFRFPDALHEPCACGPILRYSGIEARDFPSQYCFGIARVEVADPEQHPDAFTFRNRLDKLGGDMVKVPAENLDVVKKDIIDPSLSVVVDRWVTLLPQNTMPKDGNLPGQWTWRWHYLDPDEDEIVETIYWSDKSVADHTAIKDPRGGLNPDFHVWADMSVKYDPAANGHQLIRNRHKGGSPVYEVYSRIRLTSSGAKTEVVWEFLKAGVTPPFDDKGRRVQKAIFSNMFSEDSGNLQIRSQYRNPFVHDQFRGSGGEDMDGVEKYEDDQDTSSDADADKMEVDSAPSVRVNRKSRHTLPSDDDDE</sequence>
<accession>A0ABR0EBP8</accession>
<dbReference type="Gene3D" id="3.90.640.10">
    <property type="entry name" value="Actin, Chain A, domain 4"/>
    <property type="match status" value="1"/>
</dbReference>
<gene>
    <name evidence="2" type="ORF">PRZ48_009422</name>
</gene>
<feature type="region of interest" description="Disordered" evidence="1">
    <location>
        <begin position="646"/>
        <end position="703"/>
    </location>
</feature>
<dbReference type="Gene3D" id="3.30.420.40">
    <property type="match status" value="2"/>
</dbReference>
<dbReference type="EMBL" id="JAXOVC010000007">
    <property type="protein sequence ID" value="KAK4498912.1"/>
    <property type="molecule type" value="Genomic_DNA"/>
</dbReference>
<dbReference type="PANTHER" id="PTHR14187:SF5">
    <property type="entry name" value="HEAT SHOCK 70 KDA PROTEIN 12A"/>
    <property type="match status" value="1"/>
</dbReference>
<comment type="caution">
    <text evidence="2">The sequence shown here is derived from an EMBL/GenBank/DDBJ whole genome shotgun (WGS) entry which is preliminary data.</text>
</comment>
<name>A0ABR0EBP8_ZASCE</name>
<organism evidence="2 3">
    <name type="scientific">Zasmidium cellare</name>
    <name type="common">Wine cellar mold</name>
    <name type="synonym">Racodium cellare</name>
    <dbReference type="NCBI Taxonomy" id="395010"/>
    <lineage>
        <taxon>Eukaryota</taxon>
        <taxon>Fungi</taxon>
        <taxon>Dikarya</taxon>
        <taxon>Ascomycota</taxon>
        <taxon>Pezizomycotina</taxon>
        <taxon>Dothideomycetes</taxon>
        <taxon>Dothideomycetidae</taxon>
        <taxon>Mycosphaerellales</taxon>
        <taxon>Mycosphaerellaceae</taxon>
        <taxon>Zasmidium</taxon>
    </lineage>
</organism>
<evidence type="ECO:0000313" key="3">
    <source>
        <dbReference type="Proteomes" id="UP001305779"/>
    </source>
</evidence>
<evidence type="ECO:0000256" key="1">
    <source>
        <dbReference type="SAM" id="MobiDB-lite"/>
    </source>
</evidence>
<dbReference type="Proteomes" id="UP001305779">
    <property type="component" value="Unassembled WGS sequence"/>
</dbReference>
<reference evidence="2 3" key="1">
    <citation type="journal article" date="2023" name="G3 (Bethesda)">
        <title>A chromosome-level genome assembly of Zasmidium syzygii isolated from banana leaves.</title>
        <authorList>
            <person name="van Westerhoven A.C."/>
            <person name="Mehrabi R."/>
            <person name="Talebi R."/>
            <person name="Steentjes M.B.F."/>
            <person name="Corcolon B."/>
            <person name="Chong P.A."/>
            <person name="Kema G.H.J."/>
            <person name="Seidl M.F."/>
        </authorList>
    </citation>
    <scope>NUCLEOTIDE SEQUENCE [LARGE SCALE GENOMIC DNA]</scope>
    <source>
        <strain evidence="2 3">P124</strain>
    </source>
</reference>